<sequence length="69" mass="7293">MGAANERQCHGIFVAMGSDGPGYGLLDLAQIINDGIGEKVMTFESPPEADSGGRPILKIHHSIFHPSTC</sequence>
<accession>A0A0Q2MJK6</accession>
<reference evidence="1 2" key="1">
    <citation type="submission" date="2015-10" db="EMBL/GenBank/DDBJ databases">
        <title>Mycobacterium gordonae draft genome assembly.</title>
        <authorList>
            <person name="Ustinova V."/>
            <person name="Smirnova T."/>
            <person name="Blagodatskikh K."/>
            <person name="Varlamov D."/>
            <person name="Larionova E."/>
            <person name="Chernousova L."/>
        </authorList>
    </citation>
    <scope>NUCLEOTIDE SEQUENCE [LARGE SCALE GENOMIC DNA]</scope>
    <source>
        <strain evidence="1 2">CTRI 14-8773</strain>
    </source>
</reference>
<protein>
    <submittedName>
        <fullName evidence="1">Uncharacterized protein</fullName>
    </submittedName>
</protein>
<dbReference type="AlphaFoldDB" id="A0A0Q2MJK6"/>
<dbReference type="Proteomes" id="UP000051677">
    <property type="component" value="Unassembled WGS sequence"/>
</dbReference>
<dbReference type="EMBL" id="LKTM01000055">
    <property type="protein sequence ID" value="KQH79975.1"/>
    <property type="molecule type" value="Genomic_DNA"/>
</dbReference>
<proteinExistence type="predicted"/>
<evidence type="ECO:0000313" key="1">
    <source>
        <dbReference type="EMBL" id="KQH79975.1"/>
    </source>
</evidence>
<organism evidence="1 2">
    <name type="scientific">Mycobacterium gordonae</name>
    <dbReference type="NCBI Taxonomy" id="1778"/>
    <lineage>
        <taxon>Bacteria</taxon>
        <taxon>Bacillati</taxon>
        <taxon>Actinomycetota</taxon>
        <taxon>Actinomycetes</taxon>
        <taxon>Mycobacteriales</taxon>
        <taxon>Mycobacteriaceae</taxon>
        <taxon>Mycobacterium</taxon>
    </lineage>
</organism>
<name>A0A0Q2MJK6_MYCGO</name>
<evidence type="ECO:0000313" key="2">
    <source>
        <dbReference type="Proteomes" id="UP000051677"/>
    </source>
</evidence>
<comment type="caution">
    <text evidence="1">The sequence shown here is derived from an EMBL/GenBank/DDBJ whole genome shotgun (WGS) entry which is preliminary data.</text>
</comment>
<gene>
    <name evidence="1" type="ORF">AO501_07495</name>
</gene>